<accession>A0ABD1H6M6</accession>
<keyword evidence="3" id="KW-1185">Reference proteome</keyword>
<proteinExistence type="predicted"/>
<feature type="region of interest" description="Disordered" evidence="1">
    <location>
        <begin position="1"/>
        <end position="37"/>
    </location>
</feature>
<evidence type="ECO:0000256" key="1">
    <source>
        <dbReference type="SAM" id="MobiDB-lite"/>
    </source>
</evidence>
<evidence type="ECO:0000313" key="2">
    <source>
        <dbReference type="EMBL" id="KAL1552076.1"/>
    </source>
</evidence>
<dbReference type="EMBL" id="JBEAFC010000006">
    <property type="protein sequence ID" value="KAL1552076.1"/>
    <property type="molecule type" value="Genomic_DNA"/>
</dbReference>
<reference evidence="2 3" key="1">
    <citation type="submission" date="2024-06" db="EMBL/GenBank/DDBJ databases">
        <title>A chromosome level genome sequence of Diviner's sage (Salvia divinorum).</title>
        <authorList>
            <person name="Ford S.A."/>
            <person name="Ro D.-K."/>
            <person name="Ness R.W."/>
            <person name="Phillips M.A."/>
        </authorList>
    </citation>
    <scope>NUCLEOTIDE SEQUENCE [LARGE SCALE GENOMIC DNA]</scope>
    <source>
        <strain evidence="2">SAF-2024a</strain>
        <tissue evidence="2">Leaf</tissue>
    </source>
</reference>
<dbReference type="Proteomes" id="UP001567538">
    <property type="component" value="Unassembled WGS sequence"/>
</dbReference>
<evidence type="ECO:0000313" key="3">
    <source>
        <dbReference type="Proteomes" id="UP001567538"/>
    </source>
</evidence>
<dbReference type="AlphaFoldDB" id="A0ABD1H6M6"/>
<name>A0ABD1H6M6_SALDI</name>
<sequence>MEKIHRHKTSNNGADKDGSHQRANPLKGHGKISHESHDPLATLIRSIAKARVEDTRSLKTVLEVLCEWIGEQRRPPDRVDRRHSSRYSIGFSLKVSFGSYLFMERVEHGPCIV</sequence>
<organism evidence="2 3">
    <name type="scientific">Salvia divinorum</name>
    <name type="common">Maria pastora</name>
    <name type="synonym">Diviner's sage</name>
    <dbReference type="NCBI Taxonomy" id="28513"/>
    <lineage>
        <taxon>Eukaryota</taxon>
        <taxon>Viridiplantae</taxon>
        <taxon>Streptophyta</taxon>
        <taxon>Embryophyta</taxon>
        <taxon>Tracheophyta</taxon>
        <taxon>Spermatophyta</taxon>
        <taxon>Magnoliopsida</taxon>
        <taxon>eudicotyledons</taxon>
        <taxon>Gunneridae</taxon>
        <taxon>Pentapetalae</taxon>
        <taxon>asterids</taxon>
        <taxon>lamiids</taxon>
        <taxon>Lamiales</taxon>
        <taxon>Lamiaceae</taxon>
        <taxon>Nepetoideae</taxon>
        <taxon>Mentheae</taxon>
        <taxon>Salviinae</taxon>
        <taxon>Salvia</taxon>
        <taxon>Salvia subgen. Calosphace</taxon>
    </lineage>
</organism>
<protein>
    <submittedName>
        <fullName evidence="2">Uncharacterized protein</fullName>
    </submittedName>
</protein>
<comment type="caution">
    <text evidence="2">The sequence shown here is derived from an EMBL/GenBank/DDBJ whole genome shotgun (WGS) entry which is preliminary data.</text>
</comment>
<gene>
    <name evidence="2" type="ORF">AAHA92_12920</name>
</gene>